<dbReference type="InterPro" id="IPR036388">
    <property type="entry name" value="WH-like_DNA-bd_sf"/>
</dbReference>
<accession>A0A438ML00</accession>
<protein>
    <submittedName>
        <fullName evidence="6">Methyltransferase family protein</fullName>
    </submittedName>
</protein>
<proteinExistence type="predicted"/>
<evidence type="ECO:0000313" key="7">
    <source>
        <dbReference type="Proteomes" id="UP000284824"/>
    </source>
</evidence>
<evidence type="ECO:0000256" key="3">
    <source>
        <dbReference type="ARBA" id="ARBA00022691"/>
    </source>
</evidence>
<gene>
    <name evidence="6" type="ORF">EDD27_9300</name>
</gene>
<dbReference type="Proteomes" id="UP000284824">
    <property type="component" value="Unassembled WGS sequence"/>
</dbReference>
<dbReference type="Gene3D" id="1.10.10.10">
    <property type="entry name" value="Winged helix-like DNA-binding domain superfamily/Winged helix DNA-binding domain"/>
    <property type="match status" value="1"/>
</dbReference>
<dbReference type="GO" id="GO:0008171">
    <property type="term" value="F:O-methyltransferase activity"/>
    <property type="evidence" value="ECO:0007669"/>
    <property type="project" value="InterPro"/>
</dbReference>
<dbReference type="Gene3D" id="1.10.287.1350">
    <property type="match status" value="1"/>
</dbReference>
<keyword evidence="3" id="KW-0949">S-adenosyl-L-methionine</keyword>
<name>A0A438ML00_9ACTN</name>
<dbReference type="Pfam" id="PF08100">
    <property type="entry name" value="Dimerisation"/>
    <property type="match status" value="1"/>
</dbReference>
<dbReference type="PANTHER" id="PTHR43712:SF2">
    <property type="entry name" value="O-METHYLTRANSFERASE CICE"/>
    <property type="match status" value="1"/>
</dbReference>
<dbReference type="SUPFAM" id="SSF53335">
    <property type="entry name" value="S-adenosyl-L-methionine-dependent methyltransferases"/>
    <property type="match status" value="1"/>
</dbReference>
<reference evidence="6 7" key="1">
    <citation type="submission" date="2019-01" db="EMBL/GenBank/DDBJ databases">
        <title>Sequencing the genomes of 1000 actinobacteria strains.</title>
        <authorList>
            <person name="Klenk H.-P."/>
        </authorList>
    </citation>
    <scope>NUCLEOTIDE SEQUENCE [LARGE SCALE GENOMIC DNA]</scope>
    <source>
        <strain evidence="6 7">DSM 43925</strain>
    </source>
</reference>
<evidence type="ECO:0000313" key="6">
    <source>
        <dbReference type="EMBL" id="RVX46420.1"/>
    </source>
</evidence>
<evidence type="ECO:0000259" key="5">
    <source>
        <dbReference type="Pfam" id="PF08100"/>
    </source>
</evidence>
<dbReference type="InterPro" id="IPR036390">
    <property type="entry name" value="WH_DNA-bd_sf"/>
</dbReference>
<feature type="domain" description="O-methyltransferase dimerisation" evidence="5">
    <location>
        <begin position="21"/>
        <end position="93"/>
    </location>
</feature>
<keyword evidence="7" id="KW-1185">Reference proteome</keyword>
<dbReference type="Gene3D" id="3.40.50.150">
    <property type="entry name" value="Vaccinia Virus protein VP39"/>
    <property type="match status" value="1"/>
</dbReference>
<dbReference type="Pfam" id="PF00891">
    <property type="entry name" value="Methyltransf_2"/>
    <property type="match status" value="1"/>
</dbReference>
<keyword evidence="2 6" id="KW-0808">Transferase</keyword>
<evidence type="ECO:0000256" key="1">
    <source>
        <dbReference type="ARBA" id="ARBA00022603"/>
    </source>
</evidence>
<dbReference type="PROSITE" id="PS51683">
    <property type="entry name" value="SAM_OMT_II"/>
    <property type="match status" value="1"/>
</dbReference>
<sequence>MSTNDETQGAAEAGARAELLKMIFGFRFSQVVHTAVRLGIADHLADGEKTVARLAQATGTHPPTLHRLLRALAALDIIIETAADSYRLGALGRPLRFGAENSVTALTLSAGDDMAWRAWGELTHSVRTGEPAFDHLAGMNNFAYMAGRPELAAAYHEAARRDTADLAPALATHVDFSRFKKVVDVGGGAGALLAEILRREPGVRGVLFDTPAGLASAPRVLAEAGVAERCEIVAGDFMEEVPEGGDAYVLKYVLLDWDDDGARTILANCRRAMPEHAALIVVELMLPDRPDSWTAVGDLDLLVTTGGRERTEAEFEALLRSAGLEPASVRALPDEAHFKVIEAKEVRT</sequence>
<dbReference type="GO" id="GO:0032259">
    <property type="term" value="P:methylation"/>
    <property type="evidence" value="ECO:0007669"/>
    <property type="project" value="UniProtKB-KW"/>
</dbReference>
<dbReference type="InterPro" id="IPR001077">
    <property type="entry name" value="COMT_C"/>
</dbReference>
<organism evidence="6 7">
    <name type="scientific">Nonomuraea polychroma</name>
    <dbReference type="NCBI Taxonomy" id="46176"/>
    <lineage>
        <taxon>Bacteria</taxon>
        <taxon>Bacillati</taxon>
        <taxon>Actinomycetota</taxon>
        <taxon>Actinomycetes</taxon>
        <taxon>Streptosporangiales</taxon>
        <taxon>Streptosporangiaceae</taxon>
        <taxon>Nonomuraea</taxon>
    </lineage>
</organism>
<dbReference type="PANTHER" id="PTHR43712">
    <property type="entry name" value="PUTATIVE (AFU_ORTHOLOGUE AFUA_4G14580)-RELATED"/>
    <property type="match status" value="1"/>
</dbReference>
<feature type="domain" description="O-methyltransferase C-terminal" evidence="4">
    <location>
        <begin position="119"/>
        <end position="324"/>
    </location>
</feature>
<evidence type="ECO:0000259" key="4">
    <source>
        <dbReference type="Pfam" id="PF00891"/>
    </source>
</evidence>
<dbReference type="RefSeq" id="WP_164904080.1">
    <property type="nucleotide sequence ID" value="NZ_SAUN01000001.1"/>
</dbReference>
<evidence type="ECO:0000256" key="2">
    <source>
        <dbReference type="ARBA" id="ARBA00022679"/>
    </source>
</evidence>
<keyword evidence="1 6" id="KW-0489">Methyltransferase</keyword>
<dbReference type="InterPro" id="IPR016461">
    <property type="entry name" value="COMT-like"/>
</dbReference>
<dbReference type="EMBL" id="SAUN01000001">
    <property type="protein sequence ID" value="RVX46420.1"/>
    <property type="molecule type" value="Genomic_DNA"/>
</dbReference>
<comment type="caution">
    <text evidence="6">The sequence shown here is derived from an EMBL/GenBank/DDBJ whole genome shotgun (WGS) entry which is preliminary data.</text>
</comment>
<dbReference type="InterPro" id="IPR012967">
    <property type="entry name" value="COMT_dimerisation"/>
</dbReference>
<dbReference type="InterPro" id="IPR029063">
    <property type="entry name" value="SAM-dependent_MTases_sf"/>
</dbReference>
<dbReference type="PIRSF" id="PIRSF005739">
    <property type="entry name" value="O-mtase"/>
    <property type="match status" value="1"/>
</dbReference>
<dbReference type="SUPFAM" id="SSF46785">
    <property type="entry name" value="Winged helix' DNA-binding domain"/>
    <property type="match status" value="1"/>
</dbReference>
<dbReference type="GO" id="GO:0046983">
    <property type="term" value="F:protein dimerization activity"/>
    <property type="evidence" value="ECO:0007669"/>
    <property type="project" value="InterPro"/>
</dbReference>
<dbReference type="CDD" id="cd02440">
    <property type="entry name" value="AdoMet_MTases"/>
    <property type="match status" value="1"/>
</dbReference>
<dbReference type="AlphaFoldDB" id="A0A438ML00"/>